<evidence type="ECO:0000256" key="6">
    <source>
        <dbReference type="ARBA" id="ARBA00012912"/>
    </source>
</evidence>
<dbReference type="FunFam" id="3.40.640.10:FF:000013">
    <property type="entry name" value="4-aminobutyrate aminotransferase"/>
    <property type="match status" value="1"/>
</dbReference>
<evidence type="ECO:0000256" key="16">
    <source>
        <dbReference type="RuleBase" id="RU003560"/>
    </source>
</evidence>
<evidence type="ECO:0000313" key="17">
    <source>
        <dbReference type="EMBL" id="KUK47022.1"/>
    </source>
</evidence>
<gene>
    <name evidence="17" type="ORF">XD73_0091</name>
</gene>
<comment type="cofactor">
    <cofactor evidence="2">
        <name>pyridoxal 5'-phosphate</name>
        <dbReference type="ChEBI" id="CHEBI:597326"/>
    </cofactor>
</comment>
<dbReference type="InterPro" id="IPR049704">
    <property type="entry name" value="Aminotrans_3_PPA_site"/>
</dbReference>
<dbReference type="Gene3D" id="3.90.1150.10">
    <property type="entry name" value="Aspartate Aminotransferase, domain 1"/>
    <property type="match status" value="1"/>
</dbReference>
<comment type="pathway">
    <text evidence="3">Amino-acid degradation; 4-aminobutanoate degradation.</text>
</comment>
<comment type="caution">
    <text evidence="17">The sequence shown here is derived from an EMBL/GenBank/DDBJ whole genome shotgun (WGS) entry which is preliminary data.</text>
</comment>
<comment type="catalytic activity">
    <reaction evidence="1">
        <text>(S)-3-amino-2-methylpropanoate + 2-oxoglutarate = 2-methyl-3-oxopropanoate + L-glutamate</text>
        <dbReference type="Rhea" id="RHEA:13993"/>
        <dbReference type="ChEBI" id="CHEBI:16810"/>
        <dbReference type="ChEBI" id="CHEBI:29985"/>
        <dbReference type="ChEBI" id="CHEBI:57700"/>
        <dbReference type="ChEBI" id="CHEBI:58655"/>
        <dbReference type="EC" id="2.6.1.22"/>
    </reaction>
</comment>
<dbReference type="EMBL" id="LGFU01000002">
    <property type="protein sequence ID" value="KUK47022.1"/>
    <property type="molecule type" value="Genomic_DNA"/>
</dbReference>
<name>A0A124FN73_9CHLR</name>
<dbReference type="InterPro" id="IPR015421">
    <property type="entry name" value="PyrdxlP-dep_Trfase_major"/>
</dbReference>
<evidence type="ECO:0000256" key="7">
    <source>
        <dbReference type="ARBA" id="ARBA00022576"/>
    </source>
</evidence>
<dbReference type="PROSITE" id="PS00600">
    <property type="entry name" value="AA_TRANSFER_CLASS_3"/>
    <property type="match status" value="1"/>
</dbReference>
<dbReference type="InterPro" id="IPR005814">
    <property type="entry name" value="Aminotrans_3"/>
</dbReference>
<accession>A0A124FN73</accession>
<comment type="similarity">
    <text evidence="4 16">Belongs to the class-III pyridoxal-phosphate-dependent aminotransferase family.</text>
</comment>
<evidence type="ECO:0000256" key="1">
    <source>
        <dbReference type="ARBA" id="ARBA00001750"/>
    </source>
</evidence>
<keyword evidence="9 16" id="KW-0663">Pyridoxal phosphate</keyword>
<dbReference type="NCBIfam" id="NF004426">
    <property type="entry name" value="PRK05769.1"/>
    <property type="match status" value="1"/>
</dbReference>
<dbReference type="InterPro" id="IPR015422">
    <property type="entry name" value="PyrdxlP-dep_Trfase_small"/>
</dbReference>
<evidence type="ECO:0000256" key="9">
    <source>
        <dbReference type="ARBA" id="ARBA00022898"/>
    </source>
</evidence>
<evidence type="ECO:0000256" key="15">
    <source>
        <dbReference type="ARBA" id="ARBA00050054"/>
    </source>
</evidence>
<evidence type="ECO:0000256" key="8">
    <source>
        <dbReference type="ARBA" id="ARBA00022679"/>
    </source>
</evidence>
<dbReference type="PIRSF" id="PIRSF000521">
    <property type="entry name" value="Transaminase_4ab_Lys_Orn"/>
    <property type="match status" value="1"/>
</dbReference>
<evidence type="ECO:0000256" key="12">
    <source>
        <dbReference type="ARBA" id="ARBA00030857"/>
    </source>
</evidence>
<organism evidence="17 18">
    <name type="scientific">Anaerolinea thermophila</name>
    <dbReference type="NCBI Taxonomy" id="167964"/>
    <lineage>
        <taxon>Bacteria</taxon>
        <taxon>Bacillati</taxon>
        <taxon>Chloroflexota</taxon>
        <taxon>Anaerolineae</taxon>
        <taxon>Anaerolineales</taxon>
        <taxon>Anaerolineaceae</taxon>
        <taxon>Anaerolinea</taxon>
    </lineage>
</organism>
<dbReference type="InterPro" id="IPR050103">
    <property type="entry name" value="Class-III_PLP-dep_AT"/>
</dbReference>
<evidence type="ECO:0000256" key="5">
    <source>
        <dbReference type="ARBA" id="ARBA00012876"/>
    </source>
</evidence>
<dbReference type="AlphaFoldDB" id="A0A124FN73"/>
<dbReference type="Proteomes" id="UP000064249">
    <property type="component" value="Unassembled WGS sequence"/>
</dbReference>
<dbReference type="EC" id="2.6.1.19" evidence="6"/>
<dbReference type="PANTHER" id="PTHR11986">
    <property type="entry name" value="AMINOTRANSFERASE CLASS III"/>
    <property type="match status" value="1"/>
</dbReference>
<keyword evidence="8 17" id="KW-0808">Transferase</keyword>
<evidence type="ECO:0000256" key="13">
    <source>
        <dbReference type="ARBA" id="ARBA00031787"/>
    </source>
</evidence>
<dbReference type="GO" id="GO:0030170">
    <property type="term" value="F:pyridoxal phosphate binding"/>
    <property type="evidence" value="ECO:0007669"/>
    <property type="project" value="InterPro"/>
</dbReference>
<dbReference type="SUPFAM" id="SSF53383">
    <property type="entry name" value="PLP-dependent transferases"/>
    <property type="match status" value="1"/>
</dbReference>
<dbReference type="PANTHER" id="PTHR11986:SF58">
    <property type="entry name" value="LEUCINE_METHIONINE RACEMASE"/>
    <property type="match status" value="1"/>
</dbReference>
<sequence length="437" mass="48126">MRINPGPISESLIERDKKVISSSYPRGYPFVMDHGKGVEVWDADGRRYLDFAAGIAVNSTGHSHPEVVAAITEQAQKFIHISSDFYHEKWIQLAEKLDEISPFHLPAISFMANSGSEAVESALKLAKYYTERSQFIGFLGGFHGRTAGSLSMTASKLIYHRSFYPLMNGVTHVPFPNPYRPLLQMNAGENTADAVIRYMEEVVFHKLLPPTEVAGILIEPIQGEGGYIYPPDNFLPALRQLCDKYGILLIADEVQSGMGRTGKWWAIDHYGVEPDILCIAKGIASGVPMGVMMAKAELMPWPSGSHGNTFGGNPLACAAALKTIELIETQYLENAQKMGKIALEMLQDMQNDHPSIGDVRGKGLMIGVEFVKDRQTKEPAVDLRNEVVDQCFSKGLLTLGCGDSTIRITPPLCITEQEIREGLEIFSAAIKEAESHL</sequence>
<dbReference type="CDD" id="cd00610">
    <property type="entry name" value="OAT_like"/>
    <property type="match status" value="1"/>
</dbReference>
<evidence type="ECO:0000256" key="4">
    <source>
        <dbReference type="ARBA" id="ARBA00008954"/>
    </source>
</evidence>
<evidence type="ECO:0000256" key="11">
    <source>
        <dbReference type="ARBA" id="ARBA00030204"/>
    </source>
</evidence>
<evidence type="ECO:0000313" key="18">
    <source>
        <dbReference type="Proteomes" id="UP000064249"/>
    </source>
</evidence>
<evidence type="ECO:0000256" key="10">
    <source>
        <dbReference type="ARBA" id="ARBA00029760"/>
    </source>
</evidence>
<keyword evidence="7 17" id="KW-0032">Aminotransferase</keyword>
<proteinExistence type="inferred from homology"/>
<dbReference type="InterPro" id="IPR015424">
    <property type="entry name" value="PyrdxlP-dep_Trfase"/>
</dbReference>
<dbReference type="GO" id="GO:0034386">
    <property type="term" value="F:4-aminobutyrate:2-oxoglutarate transaminase activity"/>
    <property type="evidence" value="ECO:0007669"/>
    <property type="project" value="UniProtKB-EC"/>
</dbReference>
<comment type="catalytic activity">
    <reaction evidence="14">
        <text>4-aminobutanoate + 2-oxoglutarate = succinate semialdehyde + L-glutamate</text>
        <dbReference type="Rhea" id="RHEA:23352"/>
        <dbReference type="ChEBI" id="CHEBI:16810"/>
        <dbReference type="ChEBI" id="CHEBI:29985"/>
        <dbReference type="ChEBI" id="CHEBI:57706"/>
        <dbReference type="ChEBI" id="CHEBI:59888"/>
        <dbReference type="EC" id="2.6.1.19"/>
    </reaction>
</comment>
<dbReference type="EC" id="2.6.1.22" evidence="5"/>
<dbReference type="GO" id="GO:0047298">
    <property type="term" value="F:(S)-3-amino-2-methylpropionate transaminase activity"/>
    <property type="evidence" value="ECO:0007669"/>
    <property type="project" value="UniProtKB-EC"/>
</dbReference>
<reference evidence="17 18" key="1">
    <citation type="journal article" date="2015" name="MBio">
        <title>Genome-Resolved Metagenomic Analysis Reveals Roles for Candidate Phyla and Other Microbial Community Members in Biogeochemical Transformations in Oil Reservoirs.</title>
        <authorList>
            <person name="Hu P."/>
            <person name="Tom L."/>
            <person name="Singh A."/>
            <person name="Thomas B.C."/>
            <person name="Baker B.J."/>
            <person name="Piceno Y.M."/>
            <person name="Andersen G.L."/>
            <person name="Banfield J.F."/>
        </authorList>
    </citation>
    <scope>NUCLEOTIDE SEQUENCE [LARGE SCALE GENOMIC DNA]</scope>
    <source>
        <strain evidence="17">46_16</strain>
    </source>
</reference>
<dbReference type="GO" id="GO:0042802">
    <property type="term" value="F:identical protein binding"/>
    <property type="evidence" value="ECO:0007669"/>
    <property type="project" value="TreeGrafter"/>
</dbReference>
<evidence type="ECO:0000256" key="14">
    <source>
        <dbReference type="ARBA" id="ARBA00048021"/>
    </source>
</evidence>
<protein>
    <recommendedName>
        <fullName evidence="12">(S)-3-amino-2-methylpropionate transaminase</fullName>
        <ecNumber evidence="6">2.6.1.19</ecNumber>
        <ecNumber evidence="5">2.6.1.22</ecNumber>
    </recommendedName>
    <alternativeName>
        <fullName evidence="13">GABA aminotransferase</fullName>
    </alternativeName>
    <alternativeName>
        <fullName evidence="11">Gamma-amino-N-butyrate transaminase</fullName>
    </alternativeName>
    <alternativeName>
        <fullName evidence="15">Glutamate:succinic semialdehyde transaminase</fullName>
    </alternativeName>
    <alternativeName>
        <fullName evidence="10">L-AIBAT</fullName>
    </alternativeName>
</protein>
<evidence type="ECO:0000256" key="3">
    <source>
        <dbReference type="ARBA" id="ARBA00005176"/>
    </source>
</evidence>
<evidence type="ECO:0000256" key="2">
    <source>
        <dbReference type="ARBA" id="ARBA00001933"/>
    </source>
</evidence>
<dbReference type="Gene3D" id="3.40.640.10">
    <property type="entry name" value="Type I PLP-dependent aspartate aminotransferase-like (Major domain)"/>
    <property type="match status" value="1"/>
</dbReference>
<dbReference type="Pfam" id="PF00202">
    <property type="entry name" value="Aminotran_3"/>
    <property type="match status" value="1"/>
</dbReference>